<reference evidence="1 2" key="1">
    <citation type="submission" date="2021-08" db="EMBL/GenBank/DDBJ databases">
        <title>Comparative Genomics Analysis of the Genus Qipengyuania Reveals Extensive Genetic Diversity and Metabolic Versatility, Including the Description of Fifteen Novel Species.</title>
        <authorList>
            <person name="Liu Y."/>
        </authorList>
    </citation>
    <scope>NUCLEOTIDE SEQUENCE [LARGE SCALE GENOMIC DNA]</scope>
    <source>
        <strain evidence="1 2">1NDH13</strain>
    </source>
</reference>
<evidence type="ECO:0000313" key="1">
    <source>
        <dbReference type="EMBL" id="QZD88643.1"/>
    </source>
</evidence>
<accession>A0ABX8ZI27</accession>
<sequence length="181" mass="19644">MEKAEKALTNLEASKALEEAEDAWSDFVSAASTIYSKLHQGSKTTGKSEAWYGRKATERKKDELLAYIHHARNSDEHSIAEIVKRAPGSIAVAGKGSYVFNGRIGGPNTNFTVKHVGGEPPRFDIRNPSIHLIPVKDRGVVYAPPSTHLGNRIEGTSPLTVASLAFAYLSDLIEEARSLSV</sequence>
<organism evidence="1 2">
    <name type="scientific">Qipengyuania aurantiaca</name>
    <dbReference type="NCBI Taxonomy" id="2867233"/>
    <lineage>
        <taxon>Bacteria</taxon>
        <taxon>Pseudomonadati</taxon>
        <taxon>Pseudomonadota</taxon>
        <taxon>Alphaproteobacteria</taxon>
        <taxon>Sphingomonadales</taxon>
        <taxon>Erythrobacteraceae</taxon>
        <taxon>Qipengyuania</taxon>
    </lineage>
</organism>
<dbReference type="RefSeq" id="WP_221424174.1">
    <property type="nucleotide sequence ID" value="NZ_CP081295.1"/>
</dbReference>
<protein>
    <submittedName>
        <fullName evidence="1">Uncharacterized protein</fullName>
    </submittedName>
</protein>
<keyword evidence="2" id="KW-1185">Reference proteome</keyword>
<dbReference type="EMBL" id="CP081295">
    <property type="protein sequence ID" value="QZD88643.1"/>
    <property type="molecule type" value="Genomic_DNA"/>
</dbReference>
<name>A0ABX8ZI27_9SPHN</name>
<proteinExistence type="predicted"/>
<evidence type="ECO:0000313" key="2">
    <source>
        <dbReference type="Proteomes" id="UP000824281"/>
    </source>
</evidence>
<gene>
    <name evidence="1" type="ORF">K3148_07105</name>
</gene>
<dbReference type="Proteomes" id="UP000824281">
    <property type="component" value="Chromosome"/>
</dbReference>